<dbReference type="SUPFAM" id="SSF53756">
    <property type="entry name" value="UDP-Glycosyltransferase/glycogen phosphorylase"/>
    <property type="match status" value="1"/>
</dbReference>
<dbReference type="AlphaFoldDB" id="A0A1Y1QTS3"/>
<accession>A0A1Y1QTS3</accession>
<dbReference type="GO" id="GO:0016787">
    <property type="term" value="F:hydrolase activity"/>
    <property type="evidence" value="ECO:0007669"/>
    <property type="project" value="UniProtKB-KW"/>
</dbReference>
<dbReference type="GO" id="GO:0016757">
    <property type="term" value="F:glycosyltransferase activity"/>
    <property type="evidence" value="ECO:0007669"/>
    <property type="project" value="TreeGrafter"/>
</dbReference>
<dbReference type="CDD" id="cd03814">
    <property type="entry name" value="GT4-like"/>
    <property type="match status" value="1"/>
</dbReference>
<proteinExistence type="predicted"/>
<evidence type="ECO:0000313" key="2">
    <source>
        <dbReference type="EMBL" id="OQX13561.1"/>
    </source>
</evidence>
<evidence type="ECO:0000313" key="3">
    <source>
        <dbReference type="Proteomes" id="UP000192491"/>
    </source>
</evidence>
<dbReference type="Pfam" id="PF13439">
    <property type="entry name" value="Glyco_transf_4"/>
    <property type="match status" value="1"/>
</dbReference>
<dbReference type="EMBL" id="MTEJ01000045">
    <property type="protein sequence ID" value="OQX13561.1"/>
    <property type="molecule type" value="Genomic_DNA"/>
</dbReference>
<name>A0A1Y1QTS3_9GAMM</name>
<dbReference type="Proteomes" id="UP000192491">
    <property type="component" value="Unassembled WGS sequence"/>
</dbReference>
<evidence type="ECO:0000259" key="1">
    <source>
        <dbReference type="Pfam" id="PF13439"/>
    </source>
</evidence>
<protein>
    <submittedName>
        <fullName evidence="2">Glycoside hydrolase</fullName>
    </submittedName>
</protein>
<dbReference type="InterPro" id="IPR050194">
    <property type="entry name" value="Glycosyltransferase_grp1"/>
</dbReference>
<dbReference type="PANTHER" id="PTHR45947">
    <property type="entry name" value="SULFOQUINOVOSYL TRANSFERASE SQD2"/>
    <property type="match status" value="1"/>
</dbReference>
<organism evidence="2 3">
    <name type="scientific">Thiothrix lacustris</name>
    <dbReference type="NCBI Taxonomy" id="525917"/>
    <lineage>
        <taxon>Bacteria</taxon>
        <taxon>Pseudomonadati</taxon>
        <taxon>Pseudomonadota</taxon>
        <taxon>Gammaproteobacteria</taxon>
        <taxon>Thiotrichales</taxon>
        <taxon>Thiotrichaceae</taxon>
        <taxon>Thiothrix</taxon>
    </lineage>
</organism>
<dbReference type="Gene3D" id="3.40.50.2000">
    <property type="entry name" value="Glycogen Phosphorylase B"/>
    <property type="match status" value="2"/>
</dbReference>
<dbReference type="PANTHER" id="PTHR45947:SF3">
    <property type="entry name" value="SULFOQUINOVOSYL TRANSFERASE SQD2"/>
    <property type="match status" value="1"/>
</dbReference>
<comment type="caution">
    <text evidence="2">The sequence shown here is derived from an EMBL/GenBank/DDBJ whole genome shotgun (WGS) entry which is preliminary data.</text>
</comment>
<reference evidence="2 3" key="1">
    <citation type="submission" date="2017-01" db="EMBL/GenBank/DDBJ databases">
        <title>Novel large sulfur bacteria in the metagenomes of groundwater-fed chemosynthetic microbial mats in the Lake Huron basin.</title>
        <authorList>
            <person name="Sharrar A.M."/>
            <person name="Flood B.E."/>
            <person name="Bailey J.V."/>
            <person name="Jones D.S."/>
            <person name="Biddanda B."/>
            <person name="Ruberg S.A."/>
            <person name="Marcus D.N."/>
            <person name="Dick G.J."/>
        </authorList>
    </citation>
    <scope>NUCLEOTIDE SEQUENCE [LARGE SCALE GENOMIC DNA]</scope>
    <source>
        <strain evidence="2">A8</strain>
    </source>
</reference>
<sequence length="400" mass="44978">MSNARLQLVSNHTRLSVVTETWPPEINGVAHSISRMVGGLRTRGGYNIQLVRPRQMPNEKPQREALFHEHLVNGLTLPFYKEVRLGFPQYNALKSLWKKQRPDIVQIVTEGPLGYSAMKAAKKLGIPVISDFHTNFDQYSRYYRLSGFFNLAKRYLRHVHNQTLVTLVPTRELQQQLSANGYTKLGILDRGIDVERFNPQRRSETLRAQLGIRPEQLLVTLVSRMSPEKNLDLAFHAFRAIQKQVPDARFLLVGDGPERKRLQDAHPDCLFVGMQTGIALAEHYASGDVFLYPSTSETFGNVVLEAMASGLPVVTFDYAAAHEHLRSGINGMGIPLDDNAAFIQAGITLALDPALRRVLGQAAHQTALGLSWEKVVERLHHTIQNVLREVHHEHEALAST</sequence>
<keyword evidence="2" id="KW-0378">Hydrolase</keyword>
<dbReference type="InterPro" id="IPR028098">
    <property type="entry name" value="Glyco_trans_4-like_N"/>
</dbReference>
<gene>
    <name evidence="2" type="ORF">BWK73_11855</name>
</gene>
<dbReference type="Pfam" id="PF13692">
    <property type="entry name" value="Glyco_trans_1_4"/>
    <property type="match status" value="1"/>
</dbReference>
<feature type="domain" description="Glycosyltransferase subfamily 4-like N-terminal" evidence="1">
    <location>
        <begin position="26"/>
        <end position="196"/>
    </location>
</feature>
<dbReference type="STRING" id="1123401.GCA_000621325_02614"/>